<evidence type="ECO:0000313" key="3">
    <source>
        <dbReference type="Proteomes" id="UP000663671"/>
    </source>
</evidence>
<proteinExistence type="predicted"/>
<evidence type="ECO:0000256" key="1">
    <source>
        <dbReference type="SAM" id="MobiDB-lite"/>
    </source>
</evidence>
<dbReference type="SUPFAM" id="SSF56112">
    <property type="entry name" value="Protein kinase-like (PK-like)"/>
    <property type="match status" value="1"/>
</dbReference>
<dbReference type="InterPro" id="IPR011009">
    <property type="entry name" value="Kinase-like_dom_sf"/>
</dbReference>
<dbReference type="Gene3D" id="1.10.510.10">
    <property type="entry name" value="Transferase(Phosphotransferase) domain 1"/>
    <property type="match status" value="1"/>
</dbReference>
<dbReference type="Proteomes" id="UP000663671">
    <property type="component" value="Chromosome 5"/>
</dbReference>
<dbReference type="VEuPathDB" id="FungiDB:I7I51_03833"/>
<reference evidence="2" key="1">
    <citation type="submission" date="2021-01" db="EMBL/GenBank/DDBJ databases">
        <title>Chromosome-level genome assembly of a human fungal pathogen reveals clustering of transcriptionally co-regulated genes.</title>
        <authorList>
            <person name="Voorhies M."/>
            <person name="Cohen S."/>
            <person name="Shea T.P."/>
            <person name="Petrus S."/>
            <person name="Munoz J.F."/>
            <person name="Poplawski S."/>
            <person name="Goldman W.E."/>
            <person name="Michael T."/>
            <person name="Cuomo C.A."/>
            <person name="Sil A."/>
            <person name="Beyhan S."/>
        </authorList>
    </citation>
    <scope>NUCLEOTIDE SEQUENCE</scope>
    <source>
        <strain evidence="2">WU24</strain>
    </source>
</reference>
<gene>
    <name evidence="2" type="ORF">I7I51_03833</name>
</gene>
<dbReference type="EMBL" id="CP069111">
    <property type="protein sequence ID" value="QSS61656.1"/>
    <property type="molecule type" value="Genomic_DNA"/>
</dbReference>
<sequence>MSTESDKRATVIDFKSLKARYASPSESTSSAGRSDELHQSQHDLQSKSTSKRKAPPAQKCTRKLLKSPQRSLGLPQIVESGVQLLIIQNESPWDTFLKVFNCKLAGTVTITVHRTRPSRVVAIREYPMGDAERMLQKFRQVQHQNIISARECYSDKEAMYALVDDLPLTLVQLVGCRAYPSESQLASIIEQEVLHGLSYLITAGFEHKSLTCSNILLGLDGWLRVLCGAPAKSDPNRIHQSVGDHYHGAHAEI</sequence>
<name>A0A8A1M590_AJECA</name>
<feature type="region of interest" description="Disordered" evidence="1">
    <location>
        <begin position="20"/>
        <end position="59"/>
    </location>
</feature>
<organism evidence="2 3">
    <name type="scientific">Ajellomyces capsulatus</name>
    <name type="common">Darling's disease fungus</name>
    <name type="synonym">Histoplasma capsulatum</name>
    <dbReference type="NCBI Taxonomy" id="5037"/>
    <lineage>
        <taxon>Eukaryota</taxon>
        <taxon>Fungi</taxon>
        <taxon>Dikarya</taxon>
        <taxon>Ascomycota</taxon>
        <taxon>Pezizomycotina</taxon>
        <taxon>Eurotiomycetes</taxon>
        <taxon>Eurotiomycetidae</taxon>
        <taxon>Onygenales</taxon>
        <taxon>Ajellomycetaceae</taxon>
        <taxon>Histoplasma</taxon>
    </lineage>
</organism>
<feature type="compositionally biased region" description="Basic residues" evidence="1">
    <location>
        <begin position="49"/>
        <end position="59"/>
    </location>
</feature>
<evidence type="ECO:0000313" key="2">
    <source>
        <dbReference type="EMBL" id="QSS61656.1"/>
    </source>
</evidence>
<evidence type="ECO:0008006" key="4">
    <source>
        <dbReference type="Google" id="ProtNLM"/>
    </source>
</evidence>
<dbReference type="AlphaFoldDB" id="A0A8A1M590"/>
<accession>A0A8A1M590</accession>
<protein>
    <recommendedName>
        <fullName evidence="4">Protein kinase domain-containing protein</fullName>
    </recommendedName>
</protein>
<dbReference type="OrthoDB" id="4178238at2759"/>
<feature type="compositionally biased region" description="Basic and acidic residues" evidence="1">
    <location>
        <begin position="33"/>
        <end position="45"/>
    </location>
</feature>